<dbReference type="Pfam" id="PF02734">
    <property type="entry name" value="Dak2"/>
    <property type="match status" value="1"/>
</dbReference>
<dbReference type="InterPro" id="IPR036117">
    <property type="entry name" value="DhaL_dom_sf"/>
</dbReference>
<dbReference type="InterPro" id="IPR048394">
    <property type="entry name" value="FakA-like_M"/>
</dbReference>
<gene>
    <name evidence="2" type="ORF">WG616_03180</name>
</gene>
<reference evidence="2" key="1">
    <citation type="submission" date="2024-03" db="EMBL/GenBank/DDBJ databases">
        <title>Complete genome sequence of Mycoplasma gypis type strain B1/T1.</title>
        <authorList>
            <person name="Spergser J."/>
        </authorList>
    </citation>
    <scope>NUCLEOTIDE SEQUENCE [LARGE SCALE GENOMIC DNA]</scope>
    <source>
        <strain evidence="2">B1/T1</strain>
    </source>
</reference>
<sequence>MKFINGIQWKHAVISGANNLANNKNVVDALNVFPVPDGDTGTNMNATIQAAKQALEQIDDSKCEDISYTSNLVAQSMLMGARGNSGVILSQVFRGFAKEFKNKSNVTTSELIQAFKEAAATAYKAVLKPIEGTILTVIRETSETISKNVLASSEIKEVFDNVYQAARKSCDKTPELLPVLKEVGVVDSGGEGLVKIFEGMSAYLHGQPVELKTEQEDINKFINDSEVFDGEFGYCTEFILELEKPNRFDKEYLVRKLEKIGSSMVVVQDDSYLKVHIHAQKPGNVLNAVHNLGQFIKIKIENMTQQANKSKENVENIKSHSKENDEQNQIIEAKCGLITCNTGDGIVKLIKEYGAHFVVEGGQTNNPSIQDIVNLINKINAKTIFILPNNSNVILSAQQASQVSGKKNVVIIPTKNQMEGLAAALNFNEESSPQDNEENMKDAVRSIKSAEVTFAVKDTKINGIKIKKGSFLAITGGKVISTHKTYNEAAIDLFDSMIDEDSEIVNIFYGQDASETDAMELKNYLQTNYDIEVEVFSGGQSLYPYYISVE</sequence>
<evidence type="ECO:0000259" key="1">
    <source>
        <dbReference type="PROSITE" id="PS51480"/>
    </source>
</evidence>
<dbReference type="SMART" id="SM01121">
    <property type="entry name" value="Dak1_2"/>
    <property type="match status" value="1"/>
</dbReference>
<dbReference type="PROSITE" id="PS51480">
    <property type="entry name" value="DHAL"/>
    <property type="match status" value="1"/>
</dbReference>
<organism evidence="2 3">
    <name type="scientific">[Mycoplasma] gypis</name>
    <dbReference type="NCBI Taxonomy" id="92404"/>
    <lineage>
        <taxon>Bacteria</taxon>
        <taxon>Bacillati</taxon>
        <taxon>Mycoplasmatota</taxon>
        <taxon>Mycoplasmoidales</taxon>
        <taxon>Metamycoplasmataceae</taxon>
        <taxon>Metamycoplasma</taxon>
    </lineage>
</organism>
<dbReference type="Pfam" id="PF13684">
    <property type="entry name" value="FakA-like_C"/>
    <property type="match status" value="1"/>
</dbReference>
<keyword evidence="3" id="KW-1185">Reference proteome</keyword>
<evidence type="ECO:0000313" key="3">
    <source>
        <dbReference type="Proteomes" id="UP001460679"/>
    </source>
</evidence>
<dbReference type="Pfam" id="PF21645">
    <property type="entry name" value="FakA-like_M"/>
    <property type="match status" value="1"/>
</dbReference>
<accession>A0ABZ2RRR0</accession>
<dbReference type="RefSeq" id="WP_205499415.1">
    <property type="nucleotide sequence ID" value="NZ_CP148066.1"/>
</dbReference>
<proteinExistence type="predicted"/>
<dbReference type="PANTHER" id="PTHR33434">
    <property type="entry name" value="DEGV DOMAIN-CONTAINING PROTEIN DR_1986-RELATED"/>
    <property type="match status" value="1"/>
</dbReference>
<dbReference type="PANTHER" id="PTHR33434:SF4">
    <property type="entry name" value="PHOSPHATASE PROTEIN"/>
    <property type="match status" value="1"/>
</dbReference>
<dbReference type="InterPro" id="IPR019986">
    <property type="entry name" value="YloV-like"/>
</dbReference>
<dbReference type="InterPro" id="IPR033470">
    <property type="entry name" value="FakA-like_C"/>
</dbReference>
<dbReference type="InterPro" id="IPR004007">
    <property type="entry name" value="DhaL_dom"/>
</dbReference>
<dbReference type="InterPro" id="IPR050270">
    <property type="entry name" value="DegV_domain_contain"/>
</dbReference>
<evidence type="ECO:0000313" key="2">
    <source>
        <dbReference type="EMBL" id="WXL28340.1"/>
    </source>
</evidence>
<dbReference type="NCBIfam" id="TIGR03599">
    <property type="entry name" value="YloV"/>
    <property type="match status" value="1"/>
</dbReference>
<dbReference type="EMBL" id="CP148066">
    <property type="protein sequence ID" value="WXL28340.1"/>
    <property type="molecule type" value="Genomic_DNA"/>
</dbReference>
<protein>
    <submittedName>
        <fullName evidence="2">DAK2 domain-containing protein</fullName>
    </submittedName>
</protein>
<name>A0ABZ2RRR0_9BACT</name>
<dbReference type="Proteomes" id="UP001460679">
    <property type="component" value="Chromosome"/>
</dbReference>
<dbReference type="SMART" id="SM01120">
    <property type="entry name" value="Dak2"/>
    <property type="match status" value="1"/>
</dbReference>
<dbReference type="SUPFAM" id="SSF101473">
    <property type="entry name" value="DhaL-like"/>
    <property type="match status" value="1"/>
</dbReference>
<feature type="domain" description="DhaL" evidence="1">
    <location>
        <begin position="7"/>
        <end position="202"/>
    </location>
</feature>
<dbReference type="Gene3D" id="1.25.40.340">
    <property type="match status" value="1"/>
</dbReference>